<dbReference type="OrthoDB" id="10017617at2759"/>
<evidence type="ECO:0000313" key="2">
    <source>
        <dbReference type="Proteomes" id="UP000749559"/>
    </source>
</evidence>
<dbReference type="CDD" id="cd00185">
    <property type="entry name" value="TNFRSF"/>
    <property type="match status" value="1"/>
</dbReference>
<dbReference type="InterPro" id="IPR001368">
    <property type="entry name" value="TNFR/NGFR_Cys_rich_reg"/>
</dbReference>
<protein>
    <submittedName>
        <fullName evidence="1">Uncharacterized protein</fullName>
    </submittedName>
</protein>
<dbReference type="EMBL" id="CAIIXF020000002">
    <property type="protein sequence ID" value="CAH1777986.1"/>
    <property type="molecule type" value="Genomic_DNA"/>
</dbReference>
<reference evidence="1" key="1">
    <citation type="submission" date="2022-03" db="EMBL/GenBank/DDBJ databases">
        <authorList>
            <person name="Martin C."/>
        </authorList>
    </citation>
    <scope>NUCLEOTIDE SEQUENCE</scope>
</reference>
<dbReference type="AlphaFoldDB" id="A0A8J1TJC1"/>
<comment type="caution">
    <text evidence="1">The sequence shown here is derived from an EMBL/GenBank/DDBJ whole genome shotgun (WGS) entry which is preliminary data.</text>
</comment>
<accession>A0A8J1TJC1</accession>
<sequence>MTSFSIIVTSCKSWRLIAIIVVIGGVPVPEKQIESKCRPFSEFLLVKKDGSVRCHACSRCPVGKCVETHCSGYINTKCRTPEANEYLAGDVCMPCTDCGNRRIVQLGCSSNSDTKCGGCKSEYYWDEMVEECIPIFHETESDTTAAHPSHLSTLI</sequence>
<gene>
    <name evidence="1" type="ORF">OFUS_LOCUS4961</name>
</gene>
<keyword evidence="2" id="KW-1185">Reference proteome</keyword>
<dbReference type="PROSITE" id="PS00652">
    <property type="entry name" value="TNFR_NGFR_1"/>
    <property type="match status" value="1"/>
</dbReference>
<evidence type="ECO:0000313" key="1">
    <source>
        <dbReference type="EMBL" id="CAH1777986.1"/>
    </source>
</evidence>
<name>A0A8J1TJC1_OWEFU</name>
<organism evidence="1 2">
    <name type="scientific">Owenia fusiformis</name>
    <name type="common">Polychaete worm</name>
    <dbReference type="NCBI Taxonomy" id="6347"/>
    <lineage>
        <taxon>Eukaryota</taxon>
        <taxon>Metazoa</taxon>
        <taxon>Spiralia</taxon>
        <taxon>Lophotrochozoa</taxon>
        <taxon>Annelida</taxon>
        <taxon>Polychaeta</taxon>
        <taxon>Sedentaria</taxon>
        <taxon>Canalipalpata</taxon>
        <taxon>Sabellida</taxon>
        <taxon>Oweniida</taxon>
        <taxon>Oweniidae</taxon>
        <taxon>Owenia</taxon>
    </lineage>
</organism>
<dbReference type="Gene3D" id="2.10.50.10">
    <property type="entry name" value="Tumor Necrosis Factor Receptor, subunit A, domain 2"/>
    <property type="match status" value="1"/>
</dbReference>
<proteinExistence type="predicted"/>
<dbReference type="Proteomes" id="UP000749559">
    <property type="component" value="Unassembled WGS sequence"/>
</dbReference>
<dbReference type="Pfam" id="PF00020">
    <property type="entry name" value="TNFR_c6"/>
    <property type="match status" value="1"/>
</dbReference>